<dbReference type="GO" id="GO:0003735">
    <property type="term" value="F:structural constituent of ribosome"/>
    <property type="evidence" value="ECO:0007669"/>
    <property type="project" value="InterPro"/>
</dbReference>
<dbReference type="EMBL" id="CAJOAY010015918">
    <property type="protein sequence ID" value="CAF4294958.1"/>
    <property type="molecule type" value="Genomic_DNA"/>
</dbReference>
<dbReference type="GO" id="GO:0032040">
    <property type="term" value="C:small-subunit processome"/>
    <property type="evidence" value="ECO:0007669"/>
    <property type="project" value="TreeGrafter"/>
</dbReference>
<evidence type="ECO:0000256" key="1">
    <source>
        <dbReference type="ARBA" id="ARBA00007820"/>
    </source>
</evidence>
<dbReference type="Proteomes" id="UP000663881">
    <property type="component" value="Unassembled WGS sequence"/>
</dbReference>
<dbReference type="InterPro" id="IPR000554">
    <property type="entry name" value="Ribosomal_eS7"/>
</dbReference>
<sequence length="83" mass="9272">MSTNTKIMKSGSEPPTSLELEVSQQFSELEGNAQFKGQLRELYITGAKKIDIGDGRSALVIYIPVPKVKNFQRVHSLLVCEFE</sequence>
<accession>A0A820HKI1</accession>
<protein>
    <recommendedName>
        <fullName evidence="4">40S ribosomal protein S7</fullName>
    </recommendedName>
</protein>
<dbReference type="PANTHER" id="PTHR11278">
    <property type="entry name" value="40S RIBOSOMAL PROTEIN S7"/>
    <property type="match status" value="1"/>
</dbReference>
<organism evidence="5 6">
    <name type="scientific">Adineta steineri</name>
    <dbReference type="NCBI Taxonomy" id="433720"/>
    <lineage>
        <taxon>Eukaryota</taxon>
        <taxon>Metazoa</taxon>
        <taxon>Spiralia</taxon>
        <taxon>Gnathifera</taxon>
        <taxon>Rotifera</taxon>
        <taxon>Eurotatoria</taxon>
        <taxon>Bdelloidea</taxon>
        <taxon>Adinetida</taxon>
        <taxon>Adinetidae</taxon>
        <taxon>Adineta</taxon>
    </lineage>
</organism>
<evidence type="ECO:0000313" key="6">
    <source>
        <dbReference type="Proteomes" id="UP000663881"/>
    </source>
</evidence>
<name>A0A820HKI1_9BILA</name>
<keyword evidence="2 4" id="KW-0689">Ribosomal protein</keyword>
<dbReference type="GO" id="GO:0042274">
    <property type="term" value="P:ribosomal small subunit biogenesis"/>
    <property type="evidence" value="ECO:0007669"/>
    <property type="project" value="TreeGrafter"/>
</dbReference>
<dbReference type="GO" id="GO:0030686">
    <property type="term" value="C:90S preribosome"/>
    <property type="evidence" value="ECO:0007669"/>
    <property type="project" value="TreeGrafter"/>
</dbReference>
<dbReference type="Pfam" id="PF01251">
    <property type="entry name" value="Ribosomal_S7e"/>
    <property type="match status" value="1"/>
</dbReference>
<reference evidence="5" key="1">
    <citation type="submission" date="2021-02" db="EMBL/GenBank/DDBJ databases">
        <authorList>
            <person name="Nowell W R."/>
        </authorList>
    </citation>
    <scope>NUCLEOTIDE SEQUENCE</scope>
</reference>
<comment type="similarity">
    <text evidence="1 4">Belongs to the eukaryotic ribosomal protein eS7 family.</text>
</comment>
<gene>
    <name evidence="5" type="ORF">OKA104_LOCUS45903</name>
</gene>
<evidence type="ECO:0000256" key="2">
    <source>
        <dbReference type="ARBA" id="ARBA00022980"/>
    </source>
</evidence>
<keyword evidence="3 4" id="KW-0687">Ribonucleoprotein</keyword>
<evidence type="ECO:0000313" key="5">
    <source>
        <dbReference type="EMBL" id="CAF4294958.1"/>
    </source>
</evidence>
<dbReference type="AlphaFoldDB" id="A0A820HKI1"/>
<proteinExistence type="inferred from homology"/>
<dbReference type="PANTHER" id="PTHR11278:SF0">
    <property type="entry name" value="SMALL RIBOSOMAL SUBUNIT PROTEIN ES7"/>
    <property type="match status" value="1"/>
</dbReference>
<dbReference type="GO" id="GO:0006364">
    <property type="term" value="P:rRNA processing"/>
    <property type="evidence" value="ECO:0007669"/>
    <property type="project" value="TreeGrafter"/>
</dbReference>
<dbReference type="GO" id="GO:0006412">
    <property type="term" value="P:translation"/>
    <property type="evidence" value="ECO:0007669"/>
    <property type="project" value="InterPro"/>
</dbReference>
<comment type="caution">
    <text evidence="5">The sequence shown here is derived from an EMBL/GenBank/DDBJ whole genome shotgun (WGS) entry which is preliminary data.</text>
</comment>
<dbReference type="GO" id="GO:0022627">
    <property type="term" value="C:cytosolic small ribosomal subunit"/>
    <property type="evidence" value="ECO:0007669"/>
    <property type="project" value="TreeGrafter"/>
</dbReference>
<evidence type="ECO:0000256" key="3">
    <source>
        <dbReference type="ARBA" id="ARBA00023274"/>
    </source>
</evidence>
<evidence type="ECO:0000256" key="4">
    <source>
        <dbReference type="RuleBase" id="RU364105"/>
    </source>
</evidence>